<dbReference type="AlphaFoldDB" id="U2RLP6"/>
<dbReference type="Proteomes" id="UP000016626">
    <property type="component" value="Unassembled WGS sequence"/>
</dbReference>
<accession>U2RLP6</accession>
<reference evidence="1 2" key="1">
    <citation type="submission" date="2013-06" db="EMBL/GenBank/DDBJ databases">
        <authorList>
            <person name="Weinstock G."/>
            <person name="Sodergren E."/>
            <person name="Lobos E.A."/>
            <person name="Fulton L."/>
            <person name="Fulton R."/>
            <person name="Courtney L."/>
            <person name="Fronick C."/>
            <person name="O'Laughlin M."/>
            <person name="Godfrey J."/>
            <person name="Wilson R.M."/>
            <person name="Miner T."/>
            <person name="Farmer C."/>
            <person name="Delehaunty K."/>
            <person name="Cordes M."/>
            <person name="Minx P."/>
            <person name="Tomlinson C."/>
            <person name="Chen J."/>
            <person name="Wollam A."/>
            <person name="Pepin K.H."/>
            <person name="Bhonagiri V."/>
            <person name="Zhang X."/>
            <person name="Warren W."/>
            <person name="Mitreva M."/>
            <person name="Mardis E.R."/>
            <person name="Wilson R.K."/>
        </authorList>
    </citation>
    <scope>NUCLEOTIDE SEQUENCE [LARGE SCALE GENOMIC DNA]</scope>
    <source>
        <strain evidence="1 2">F0279</strain>
    </source>
</reference>
<name>U2RLP6_LEPWF</name>
<dbReference type="EMBL" id="AWVM01000004">
    <property type="protein sequence ID" value="ERK54453.1"/>
    <property type="molecule type" value="Genomic_DNA"/>
</dbReference>
<evidence type="ECO:0000313" key="2">
    <source>
        <dbReference type="Proteomes" id="UP000016626"/>
    </source>
</evidence>
<protein>
    <submittedName>
        <fullName evidence="1">Uncharacterized protein</fullName>
    </submittedName>
</protein>
<dbReference type="RefSeq" id="WP_021745910.1">
    <property type="nucleotide sequence ID" value="NZ_KI271387.1"/>
</dbReference>
<organism evidence="1 2">
    <name type="scientific">Leptotrichia wadei (strain F0279)</name>
    <dbReference type="NCBI Taxonomy" id="888055"/>
    <lineage>
        <taxon>Bacteria</taxon>
        <taxon>Fusobacteriati</taxon>
        <taxon>Fusobacteriota</taxon>
        <taxon>Fusobacteriia</taxon>
        <taxon>Fusobacteriales</taxon>
        <taxon>Leptotrichiaceae</taxon>
        <taxon>Leptotrichia</taxon>
    </lineage>
</organism>
<sequence length="164" mass="19445">MFDNDNAGRKQFNQIKNKKYQELDIDMVLLKNYLGNSEEKNINHEIEDFIYPEIIVYLTNEILKNINLELISQEEVDKKLSASKSLSSKGILEFIEYKKNDNNPENGNIIVLNTPSHKKNMAEKFNLEDKEISSIIKENRNKYPFVEEFIRDLFNFTKENKKYK</sequence>
<gene>
    <name evidence="1" type="ORF">HMPREF9015_00044</name>
</gene>
<dbReference type="PATRIC" id="fig|888055.3.peg.45"/>
<dbReference type="HOGENOM" id="CLU_1617002_0_0_0"/>
<evidence type="ECO:0000313" key="1">
    <source>
        <dbReference type="EMBL" id="ERK54453.1"/>
    </source>
</evidence>
<proteinExistence type="predicted"/>
<comment type="caution">
    <text evidence="1">The sequence shown here is derived from an EMBL/GenBank/DDBJ whole genome shotgun (WGS) entry which is preliminary data.</text>
</comment>